<dbReference type="GO" id="GO:0008783">
    <property type="term" value="F:agmatinase activity"/>
    <property type="evidence" value="ECO:0007669"/>
    <property type="project" value="TreeGrafter"/>
</dbReference>
<keyword evidence="1" id="KW-0479">Metal-binding</keyword>
<sequence>MKLSHDFTIEGRIITNSTFGNSLELSNDLIQFILESQDKGLEQAMSNWRLNIDDDIIKILLDNGFILKGESIYETIDPLHTTVNYNRTFFSVSNGNLYFDVDSSSNDSIEDIYGFIGVPYNRGSLVYNIDIDSPDYLREKSNDILDITVNSEGKTSGFYSTVQEEYVFQNCIIRDYGDVVQQNSVNSYFKSLTQIASKVANSNIKPIYIGGDHAVTYPIVKGINSVGFPFQVVHLDAHSDTSPPSNGIIHHSNIISLISNLENVKSIYQLGLSGFLTSDELSYANQNEKIKAYIKRDINEVEINPNLPVYLTIDVDVFDSSVIPSVSYPNYYGWNSDDFIRFLKDHVSKLNIIGIDIVEYDKSKDPYGSSAIYINNIILEILANI</sequence>
<dbReference type="AlphaFoldDB" id="A0A024QG77"/>
<protein>
    <submittedName>
        <fullName evidence="4">Proclavaminate amidinohydrolase</fullName>
    </submittedName>
</protein>
<reference evidence="5" key="2">
    <citation type="submission" date="2014-05" db="EMBL/GenBank/DDBJ databases">
        <title>Draft genome sequence of Virgibacillus massiliensis Vm-5.</title>
        <authorList>
            <person name="Khelaifia S."/>
            <person name="Croce O."/>
            <person name="Lagier J.C."/>
            <person name="Raoult D."/>
        </authorList>
    </citation>
    <scope>NUCLEOTIDE SEQUENCE [LARGE SCALE GENOMIC DNA]</scope>
    <source>
        <strain evidence="5">Vm-5</strain>
    </source>
</reference>
<dbReference type="PANTHER" id="PTHR11358:SF26">
    <property type="entry name" value="GUANIDINO ACID HYDROLASE, MITOCHONDRIAL"/>
    <property type="match status" value="1"/>
</dbReference>
<dbReference type="InterPro" id="IPR006035">
    <property type="entry name" value="Ureohydrolase"/>
</dbReference>
<organism evidence="4 5">
    <name type="scientific">Virgibacillus massiliensis</name>
    <dbReference type="NCBI Taxonomy" id="1462526"/>
    <lineage>
        <taxon>Bacteria</taxon>
        <taxon>Bacillati</taxon>
        <taxon>Bacillota</taxon>
        <taxon>Bacilli</taxon>
        <taxon>Bacillales</taxon>
        <taxon>Bacillaceae</taxon>
        <taxon>Virgibacillus</taxon>
    </lineage>
</organism>
<proteinExistence type="inferred from homology"/>
<comment type="caution">
    <text evidence="4">The sequence shown here is derived from an EMBL/GenBank/DDBJ whole genome shotgun (WGS) entry which is preliminary data.</text>
</comment>
<accession>A0A024QG77</accession>
<name>A0A024QG77_9BACI</name>
<dbReference type="RefSeq" id="WP_021292557.1">
    <property type="nucleotide sequence ID" value="NZ_BNER01000005.1"/>
</dbReference>
<evidence type="ECO:0000256" key="2">
    <source>
        <dbReference type="ARBA" id="ARBA00022801"/>
    </source>
</evidence>
<reference evidence="4 5" key="1">
    <citation type="submission" date="2014-03" db="EMBL/GenBank/DDBJ databases">
        <authorList>
            <person name="Urmite Genomes U."/>
        </authorList>
    </citation>
    <scope>NUCLEOTIDE SEQUENCE [LARGE SCALE GENOMIC DNA]</scope>
    <source>
        <strain evidence="4 5">Vm-5</strain>
    </source>
</reference>
<dbReference type="Gene3D" id="3.40.800.10">
    <property type="entry name" value="Ureohydrolase domain"/>
    <property type="match status" value="1"/>
</dbReference>
<dbReference type="InterPro" id="IPR023696">
    <property type="entry name" value="Ureohydrolase_dom_sf"/>
</dbReference>
<evidence type="ECO:0000256" key="3">
    <source>
        <dbReference type="PROSITE-ProRule" id="PRU00742"/>
    </source>
</evidence>
<dbReference type="Proteomes" id="UP000028875">
    <property type="component" value="Unassembled WGS sequence"/>
</dbReference>
<keyword evidence="2 4" id="KW-0378">Hydrolase</keyword>
<comment type="similarity">
    <text evidence="3">Belongs to the arginase family.</text>
</comment>
<dbReference type="SUPFAM" id="SSF52768">
    <property type="entry name" value="Arginase/deacetylase"/>
    <property type="match status" value="1"/>
</dbReference>
<dbReference type="Pfam" id="PF00491">
    <property type="entry name" value="Arginase"/>
    <property type="match status" value="1"/>
</dbReference>
<dbReference type="GO" id="GO:0033389">
    <property type="term" value="P:putrescine biosynthetic process from arginine, via agmatine"/>
    <property type="evidence" value="ECO:0007669"/>
    <property type="project" value="TreeGrafter"/>
</dbReference>
<evidence type="ECO:0000313" key="5">
    <source>
        <dbReference type="Proteomes" id="UP000028875"/>
    </source>
</evidence>
<dbReference type="PANTHER" id="PTHR11358">
    <property type="entry name" value="ARGINASE/AGMATINASE"/>
    <property type="match status" value="1"/>
</dbReference>
<dbReference type="GO" id="GO:0046872">
    <property type="term" value="F:metal ion binding"/>
    <property type="evidence" value="ECO:0007669"/>
    <property type="project" value="UniProtKB-KW"/>
</dbReference>
<evidence type="ECO:0000313" key="4">
    <source>
        <dbReference type="EMBL" id="CDQ41543.1"/>
    </source>
</evidence>
<dbReference type="PROSITE" id="PS51409">
    <property type="entry name" value="ARGINASE_2"/>
    <property type="match status" value="1"/>
</dbReference>
<dbReference type="eggNOG" id="COG0010">
    <property type="taxonomic scope" value="Bacteria"/>
</dbReference>
<dbReference type="OrthoDB" id="9788689at2"/>
<gene>
    <name evidence="4" type="primary">pah</name>
    <name evidence="4" type="ORF">BN990_03916</name>
</gene>
<keyword evidence="5" id="KW-1185">Reference proteome</keyword>
<dbReference type="EMBL" id="CCDP010000003">
    <property type="protein sequence ID" value="CDQ41543.1"/>
    <property type="molecule type" value="Genomic_DNA"/>
</dbReference>
<evidence type="ECO:0000256" key="1">
    <source>
        <dbReference type="ARBA" id="ARBA00022723"/>
    </source>
</evidence>
<dbReference type="STRING" id="1462526.BN990_03916"/>